<dbReference type="Proteomes" id="UP000006431">
    <property type="component" value="Unassembled WGS sequence"/>
</dbReference>
<dbReference type="OrthoDB" id="5297797at2"/>
<dbReference type="Pfam" id="PF03747">
    <property type="entry name" value="ADP_ribosyl_GH"/>
    <property type="match status" value="1"/>
</dbReference>
<accession>H1FU60</accession>
<dbReference type="PATRIC" id="fig|929558.5.peg.2834"/>
<dbReference type="STRING" id="929558.SMGD1_2844"/>
<dbReference type="eggNOG" id="COG1397">
    <property type="taxonomic scope" value="Bacteria"/>
</dbReference>
<comment type="caution">
    <text evidence="2">The sequence shown here is derived from an EMBL/GenBank/DDBJ whole genome shotgun (WGS) entry which is preliminary data.</text>
</comment>
<dbReference type="InterPro" id="IPR005502">
    <property type="entry name" value="Ribosyl_crysJ1"/>
</dbReference>
<name>B6BJW5_SULGG</name>
<dbReference type="Gene3D" id="1.10.4080.10">
    <property type="entry name" value="ADP-ribosylation/Crystallin J1"/>
    <property type="match status" value="1"/>
</dbReference>
<dbReference type="EMBL" id="AFRZ01000001">
    <property type="protein sequence ID" value="EHP31366.1"/>
    <property type="molecule type" value="Genomic_DNA"/>
</dbReference>
<gene>
    <name evidence="2" type="ORF">SMGD1_2844</name>
</gene>
<keyword evidence="1" id="KW-0460">Magnesium</keyword>
<sequence>MPSLDERYHYHHGLKAGANLVRVLMRSIIKNEGYEQSEFLSDFIEYMTDVDANNDPYLEIYIRDWFENYSKGVAPELCAPSQRDRWSIGSHGGIIRPLVLSLTAKNSFEGLGIGISHQQLTHRSETVSSALGKLVPLLENLLSKDDSLSLLTESAKEVALIKIHGKDLSKRYFEAHGPGNIPKDQMWKIHTEYSDEFLSEILSDATDESMITNRFATACYPEHGVPLIYYFLYKNKFDFTSSLLDNANAGGDNVHRGMVMGLLVGAANKEIPESLKIGLKNYTKINNEIEDFVKLCK</sequence>
<dbReference type="AlphaFoldDB" id="B6BJW5"/>
<dbReference type="InterPro" id="IPR036705">
    <property type="entry name" value="Ribosyl_crysJ1_sf"/>
</dbReference>
<keyword evidence="1" id="KW-0479">Metal-binding</keyword>
<dbReference type="SUPFAM" id="SSF101478">
    <property type="entry name" value="ADP-ribosylglycohydrolase"/>
    <property type="match status" value="1"/>
</dbReference>
<evidence type="ECO:0000256" key="1">
    <source>
        <dbReference type="PIRSR" id="PIRSR605502-1"/>
    </source>
</evidence>
<protein>
    <submittedName>
        <fullName evidence="2">Protein containing ADP-ribosylation/Crystallin J1 domain</fullName>
    </submittedName>
</protein>
<dbReference type="HOGENOM" id="CLU_046767_0_0_7"/>
<evidence type="ECO:0000313" key="2">
    <source>
        <dbReference type="EMBL" id="EHP31366.1"/>
    </source>
</evidence>
<organism evidence="2 3">
    <name type="scientific">Sulfurimonas gotlandica (strain DSM 19862 / JCM 16533 / GD1)</name>
    <dbReference type="NCBI Taxonomy" id="929558"/>
    <lineage>
        <taxon>Bacteria</taxon>
        <taxon>Pseudomonadati</taxon>
        <taxon>Campylobacterota</taxon>
        <taxon>Epsilonproteobacteria</taxon>
        <taxon>Campylobacterales</taxon>
        <taxon>Sulfurimonadaceae</taxon>
        <taxon>Sulfurimonas</taxon>
    </lineage>
</organism>
<keyword evidence="3" id="KW-1185">Reference proteome</keyword>
<dbReference type="GO" id="GO:0046872">
    <property type="term" value="F:metal ion binding"/>
    <property type="evidence" value="ECO:0007669"/>
    <property type="project" value="UniProtKB-KW"/>
</dbReference>
<comment type="cofactor">
    <cofactor evidence="1">
        <name>Mg(2+)</name>
        <dbReference type="ChEBI" id="CHEBI:18420"/>
    </cofactor>
    <text evidence="1">Binds 2 magnesium ions per subunit.</text>
</comment>
<accession>B6BJW5</accession>
<evidence type="ECO:0000313" key="3">
    <source>
        <dbReference type="Proteomes" id="UP000006431"/>
    </source>
</evidence>
<dbReference type="RefSeq" id="WP_008337160.1">
    <property type="nucleotide sequence ID" value="NZ_AFRZ01000001.1"/>
</dbReference>
<reference evidence="2 3" key="1">
    <citation type="journal article" date="2012" name="Proc. Natl. Acad. Sci. U.S.A.">
        <title>Genome and physiology of a model Epsilonproteobacterium responsible for sulfide detoxification in marine oxygen depletion zones.</title>
        <authorList>
            <person name="Grote J."/>
            <person name="Schott T."/>
            <person name="Bruckner C.G."/>
            <person name="Glockner F.O."/>
            <person name="Jost G."/>
            <person name="Teeling H."/>
            <person name="Labrenz M."/>
            <person name="Jurgens K."/>
        </authorList>
    </citation>
    <scope>NUCLEOTIDE SEQUENCE [LARGE SCALE GENOMIC DNA]</scope>
    <source>
        <strain evidence="2 3">GD1</strain>
    </source>
</reference>
<proteinExistence type="predicted"/>
<feature type="binding site" evidence="1">
    <location>
        <position position="252"/>
    </location>
    <ligand>
        <name>Mg(2+)</name>
        <dbReference type="ChEBI" id="CHEBI:18420"/>
        <label>1</label>
    </ligand>
</feature>